<accession>A0A3M4LWR6</accession>
<dbReference type="Proteomes" id="UP000277236">
    <property type="component" value="Unassembled WGS sequence"/>
</dbReference>
<reference evidence="1 2" key="1">
    <citation type="submission" date="2018-08" db="EMBL/GenBank/DDBJ databases">
        <title>Recombination of ecologically and evolutionarily significant loci maintains genetic cohesion in the Pseudomonas syringae species complex.</title>
        <authorList>
            <person name="Dillon M."/>
            <person name="Thakur S."/>
            <person name="Almeida R.N.D."/>
            <person name="Weir B.S."/>
            <person name="Guttman D.S."/>
        </authorList>
    </citation>
    <scope>NUCLEOTIDE SEQUENCE [LARGE SCALE GENOMIC DNA]</scope>
    <source>
        <strain evidence="1 2">ICMP 3353</strain>
    </source>
</reference>
<evidence type="ECO:0000313" key="1">
    <source>
        <dbReference type="EMBL" id="RMQ45988.1"/>
    </source>
</evidence>
<gene>
    <name evidence="1" type="ORF">ALQ04_01665</name>
</gene>
<evidence type="ECO:0000313" key="2">
    <source>
        <dbReference type="Proteomes" id="UP000277236"/>
    </source>
</evidence>
<protein>
    <submittedName>
        <fullName evidence="1">Uncharacterized protein</fullName>
    </submittedName>
</protein>
<name>A0A3M4LWR6_PSECI</name>
<dbReference type="OrthoDB" id="6999993at2"/>
<organism evidence="1 2">
    <name type="scientific">Pseudomonas cichorii</name>
    <dbReference type="NCBI Taxonomy" id="36746"/>
    <lineage>
        <taxon>Bacteria</taxon>
        <taxon>Pseudomonadati</taxon>
        <taxon>Pseudomonadota</taxon>
        <taxon>Gammaproteobacteria</taxon>
        <taxon>Pseudomonadales</taxon>
        <taxon>Pseudomonadaceae</taxon>
        <taxon>Pseudomonas</taxon>
    </lineage>
</organism>
<sequence>MATVKTDKAETVDGDQAAGQVVDLPTGPAIAVSTFRDKAYMSRVLIMPGDRQLTVAKARIEVGTNDKVALDFLKTHPDFELMPA</sequence>
<proteinExistence type="predicted"/>
<dbReference type="AlphaFoldDB" id="A0A3M4LWR6"/>
<comment type="caution">
    <text evidence="1">The sequence shown here is derived from an EMBL/GenBank/DDBJ whole genome shotgun (WGS) entry which is preliminary data.</text>
</comment>
<dbReference type="RefSeq" id="WP_122316135.1">
    <property type="nucleotide sequence ID" value="NZ_RBRE01000044.1"/>
</dbReference>
<dbReference type="EMBL" id="RBRE01000044">
    <property type="protein sequence ID" value="RMQ45988.1"/>
    <property type="molecule type" value="Genomic_DNA"/>
</dbReference>